<evidence type="ECO:0008006" key="8">
    <source>
        <dbReference type="Google" id="ProtNLM"/>
    </source>
</evidence>
<evidence type="ECO:0000256" key="5">
    <source>
        <dbReference type="SAM" id="Phobius"/>
    </source>
</evidence>
<dbReference type="PANTHER" id="PTHR31465:SF9">
    <property type="entry name" value="SPHINGOID LONG-CHAIN BASE TRANSPORTER RSB1"/>
    <property type="match status" value="1"/>
</dbReference>
<evidence type="ECO:0000256" key="1">
    <source>
        <dbReference type="ARBA" id="ARBA00004141"/>
    </source>
</evidence>
<feature type="transmembrane region" description="Helical" evidence="5">
    <location>
        <begin position="57"/>
        <end position="78"/>
    </location>
</feature>
<evidence type="ECO:0000256" key="2">
    <source>
        <dbReference type="ARBA" id="ARBA00022692"/>
    </source>
</evidence>
<dbReference type="OrthoDB" id="3358017at2759"/>
<name>A0A0C3BLZ2_SERVB</name>
<dbReference type="STRING" id="933852.A0A0C3BLZ2"/>
<keyword evidence="7" id="KW-1185">Reference proteome</keyword>
<evidence type="ECO:0000256" key="3">
    <source>
        <dbReference type="ARBA" id="ARBA00022989"/>
    </source>
</evidence>
<keyword evidence="2 5" id="KW-0812">Transmembrane</keyword>
<feature type="transmembrane region" description="Helical" evidence="5">
    <location>
        <begin position="22"/>
        <end position="45"/>
    </location>
</feature>
<feature type="transmembrane region" description="Helical" evidence="5">
    <location>
        <begin position="225"/>
        <end position="243"/>
    </location>
</feature>
<keyword evidence="4 5" id="KW-0472">Membrane</keyword>
<feature type="transmembrane region" description="Helical" evidence="5">
    <location>
        <begin position="170"/>
        <end position="194"/>
    </location>
</feature>
<feature type="transmembrane region" description="Helical" evidence="5">
    <location>
        <begin position="90"/>
        <end position="118"/>
    </location>
</feature>
<feature type="transmembrane region" description="Helical" evidence="5">
    <location>
        <begin position="263"/>
        <end position="287"/>
    </location>
</feature>
<dbReference type="Pfam" id="PF04479">
    <property type="entry name" value="RTA1"/>
    <property type="match status" value="1"/>
</dbReference>
<dbReference type="AlphaFoldDB" id="A0A0C3BLZ2"/>
<evidence type="ECO:0000313" key="7">
    <source>
        <dbReference type="Proteomes" id="UP000054097"/>
    </source>
</evidence>
<dbReference type="GO" id="GO:0000324">
    <property type="term" value="C:fungal-type vacuole"/>
    <property type="evidence" value="ECO:0007669"/>
    <property type="project" value="TreeGrafter"/>
</dbReference>
<proteinExistence type="predicted"/>
<protein>
    <recommendedName>
        <fullName evidence="8">RTA1 like protein</fullName>
    </recommendedName>
</protein>
<sequence>MSAPPPNTEAGSIPGLQASQTLYGYVPTEWICAIFIALFGLSTLVHVGQAVKYRLWWLYPTIIVGGVCEILGWSGRLWSSHEPRQLNPYLMQICTTILAPSFMTAANFTILGIIIRLLGAQYSWLSPRMYLIVFLTFDLIALVGQAVGGAQASLAAIGGRDPGPGGKGRIMCYFIIVQMAAISLYTIAAAEFLIRYKLNKPVRAVTFPGDGQPAKTRTMDRGIKLMLLGMVISTIFILIRSVYRTIELLDGWGGPIITNQLYFNVLDGAAIVVAMYAINFFHPGFLLQDHARTLGRKPKPDIIDEEPKQEVA</sequence>
<gene>
    <name evidence="6" type="ORF">M408DRAFT_313382</name>
</gene>
<dbReference type="GO" id="GO:0005886">
    <property type="term" value="C:plasma membrane"/>
    <property type="evidence" value="ECO:0007669"/>
    <property type="project" value="TreeGrafter"/>
</dbReference>
<comment type="subcellular location">
    <subcellularLocation>
        <location evidence="1">Membrane</location>
        <topology evidence="1">Multi-pass membrane protein</topology>
    </subcellularLocation>
</comment>
<dbReference type="EMBL" id="KN824279">
    <property type="protein sequence ID" value="KIM33059.1"/>
    <property type="molecule type" value="Genomic_DNA"/>
</dbReference>
<dbReference type="HOGENOM" id="CLU_033465_6_0_1"/>
<reference evidence="7" key="2">
    <citation type="submission" date="2015-01" db="EMBL/GenBank/DDBJ databases">
        <title>Evolutionary Origins and Diversification of the Mycorrhizal Mutualists.</title>
        <authorList>
            <consortium name="DOE Joint Genome Institute"/>
            <consortium name="Mycorrhizal Genomics Consortium"/>
            <person name="Kohler A."/>
            <person name="Kuo A."/>
            <person name="Nagy L.G."/>
            <person name="Floudas D."/>
            <person name="Copeland A."/>
            <person name="Barry K.W."/>
            <person name="Cichocki N."/>
            <person name="Veneault-Fourrey C."/>
            <person name="LaButti K."/>
            <person name="Lindquist E.A."/>
            <person name="Lipzen A."/>
            <person name="Lundell T."/>
            <person name="Morin E."/>
            <person name="Murat C."/>
            <person name="Riley R."/>
            <person name="Ohm R."/>
            <person name="Sun H."/>
            <person name="Tunlid A."/>
            <person name="Henrissat B."/>
            <person name="Grigoriev I.V."/>
            <person name="Hibbett D.S."/>
            <person name="Martin F."/>
        </authorList>
    </citation>
    <scope>NUCLEOTIDE SEQUENCE [LARGE SCALE GENOMIC DNA]</scope>
    <source>
        <strain evidence="7">MAFF 305830</strain>
    </source>
</reference>
<dbReference type="InterPro" id="IPR007568">
    <property type="entry name" value="RTA1"/>
</dbReference>
<reference evidence="6 7" key="1">
    <citation type="submission" date="2014-04" db="EMBL/GenBank/DDBJ databases">
        <authorList>
            <consortium name="DOE Joint Genome Institute"/>
            <person name="Kuo A."/>
            <person name="Zuccaro A."/>
            <person name="Kohler A."/>
            <person name="Nagy L.G."/>
            <person name="Floudas D."/>
            <person name="Copeland A."/>
            <person name="Barry K.W."/>
            <person name="Cichocki N."/>
            <person name="Veneault-Fourrey C."/>
            <person name="LaButti K."/>
            <person name="Lindquist E.A."/>
            <person name="Lipzen A."/>
            <person name="Lundell T."/>
            <person name="Morin E."/>
            <person name="Murat C."/>
            <person name="Sun H."/>
            <person name="Tunlid A."/>
            <person name="Henrissat B."/>
            <person name="Grigoriev I.V."/>
            <person name="Hibbett D.S."/>
            <person name="Martin F."/>
            <person name="Nordberg H.P."/>
            <person name="Cantor M.N."/>
            <person name="Hua S.X."/>
        </authorList>
    </citation>
    <scope>NUCLEOTIDE SEQUENCE [LARGE SCALE GENOMIC DNA]</scope>
    <source>
        <strain evidence="6 7">MAFF 305830</strain>
    </source>
</reference>
<organism evidence="6 7">
    <name type="scientific">Serendipita vermifera MAFF 305830</name>
    <dbReference type="NCBI Taxonomy" id="933852"/>
    <lineage>
        <taxon>Eukaryota</taxon>
        <taxon>Fungi</taxon>
        <taxon>Dikarya</taxon>
        <taxon>Basidiomycota</taxon>
        <taxon>Agaricomycotina</taxon>
        <taxon>Agaricomycetes</taxon>
        <taxon>Sebacinales</taxon>
        <taxon>Serendipitaceae</taxon>
        <taxon>Serendipita</taxon>
    </lineage>
</organism>
<feature type="transmembrane region" description="Helical" evidence="5">
    <location>
        <begin position="130"/>
        <end position="150"/>
    </location>
</feature>
<dbReference type="Proteomes" id="UP000054097">
    <property type="component" value="Unassembled WGS sequence"/>
</dbReference>
<keyword evidence="3 5" id="KW-1133">Transmembrane helix</keyword>
<dbReference type="PANTHER" id="PTHR31465">
    <property type="entry name" value="PROTEIN RTA1-RELATED"/>
    <property type="match status" value="1"/>
</dbReference>
<evidence type="ECO:0000313" key="6">
    <source>
        <dbReference type="EMBL" id="KIM33059.1"/>
    </source>
</evidence>
<evidence type="ECO:0000256" key="4">
    <source>
        <dbReference type="ARBA" id="ARBA00023136"/>
    </source>
</evidence>
<accession>A0A0C3BLZ2</accession>